<dbReference type="AlphaFoldDB" id="A0A510L7F5"/>
<protein>
    <submittedName>
        <fullName evidence="1">Uncharacterized protein</fullName>
    </submittedName>
</protein>
<accession>A0A510L7F5</accession>
<dbReference type="Proteomes" id="UP000321561">
    <property type="component" value="Chromosome"/>
</dbReference>
<name>A0A510L7F5_9FUSO</name>
<proteinExistence type="predicted"/>
<dbReference type="EMBL" id="AP019846">
    <property type="protein sequence ID" value="BBM58961.1"/>
    <property type="molecule type" value="Genomic_DNA"/>
</dbReference>
<sequence>MINEIIRVICYFNNRLVRETVSVNKVSIMR</sequence>
<dbReference type="KEGG" id="lhg:JMUB5056_0544"/>
<evidence type="ECO:0000313" key="2">
    <source>
        <dbReference type="Proteomes" id="UP000321561"/>
    </source>
</evidence>
<reference evidence="1 2" key="1">
    <citation type="submission" date="2019-07" db="EMBL/GenBank/DDBJ databases">
        <title>Complete Genome Sequence of Leptotrichia hongkongensis Strain JMUB5056.</title>
        <authorList>
            <person name="Watanabe S."/>
            <person name="Cui L."/>
        </authorList>
    </citation>
    <scope>NUCLEOTIDE SEQUENCE [LARGE SCALE GENOMIC DNA]</scope>
    <source>
        <strain evidence="1 2">JMUB5056</strain>
    </source>
</reference>
<organism evidence="1 2">
    <name type="scientific">Leptotrichia hongkongensis</name>
    <dbReference type="NCBI Taxonomy" id="554406"/>
    <lineage>
        <taxon>Bacteria</taxon>
        <taxon>Fusobacteriati</taxon>
        <taxon>Fusobacteriota</taxon>
        <taxon>Fusobacteriia</taxon>
        <taxon>Fusobacteriales</taxon>
        <taxon>Leptotrichiaceae</taxon>
        <taxon>Leptotrichia</taxon>
    </lineage>
</organism>
<gene>
    <name evidence="1" type="ORF">JMUB5056_0544</name>
</gene>
<evidence type="ECO:0000313" key="1">
    <source>
        <dbReference type="EMBL" id="BBM58961.1"/>
    </source>
</evidence>